<evidence type="ECO:0000256" key="2">
    <source>
        <dbReference type="ARBA" id="ARBA00022475"/>
    </source>
</evidence>
<dbReference type="EMBL" id="JACIJP010000004">
    <property type="protein sequence ID" value="MBB6124754.1"/>
    <property type="molecule type" value="Genomic_DNA"/>
</dbReference>
<evidence type="ECO:0000313" key="7">
    <source>
        <dbReference type="EMBL" id="MBB6124754.1"/>
    </source>
</evidence>
<feature type="transmembrane region" description="Helical" evidence="6">
    <location>
        <begin position="93"/>
        <end position="116"/>
    </location>
</feature>
<dbReference type="GO" id="GO:0015297">
    <property type="term" value="F:antiporter activity"/>
    <property type="evidence" value="ECO:0007669"/>
    <property type="project" value="InterPro"/>
</dbReference>
<evidence type="ECO:0000256" key="4">
    <source>
        <dbReference type="ARBA" id="ARBA00022989"/>
    </source>
</evidence>
<feature type="transmembrane region" description="Helical" evidence="6">
    <location>
        <begin position="313"/>
        <end position="335"/>
    </location>
</feature>
<dbReference type="InterPro" id="IPR050833">
    <property type="entry name" value="Poly_Biosynth_Transport"/>
</dbReference>
<evidence type="ECO:0000313" key="8">
    <source>
        <dbReference type="Proteomes" id="UP000552700"/>
    </source>
</evidence>
<name>A0A841J227_9SPHN</name>
<dbReference type="InterPro" id="IPR002528">
    <property type="entry name" value="MATE_fam"/>
</dbReference>
<feature type="transmembrane region" description="Helical" evidence="6">
    <location>
        <begin position="51"/>
        <end position="73"/>
    </location>
</feature>
<evidence type="ECO:0000256" key="1">
    <source>
        <dbReference type="ARBA" id="ARBA00004651"/>
    </source>
</evidence>
<comment type="subcellular location">
    <subcellularLocation>
        <location evidence="1">Cell membrane</location>
        <topology evidence="1">Multi-pass membrane protein</topology>
    </subcellularLocation>
</comment>
<evidence type="ECO:0000256" key="6">
    <source>
        <dbReference type="SAM" id="Phobius"/>
    </source>
</evidence>
<keyword evidence="8" id="KW-1185">Reference proteome</keyword>
<feature type="transmembrane region" description="Helical" evidence="6">
    <location>
        <begin position="347"/>
        <end position="374"/>
    </location>
</feature>
<sequence>MLDSDPPLRSGPRRVLANLVHLLGGKAAAGVLSLIYLVIATRTLGAHGYGILILISSYAVMMGSILAFSGFHGVVRYGAIALADGDHAGFARIVRFMALLELGCGALAIILAAVLVPFVGPRLGWSPDVTDIARIYSFAVLATVRATPQGVVQIAGRFDWLGIHQTVSPTIRLLGALIVWLTGAGLSGFVLAWLVAAVVEWASMWFLGWKAWTMIAGGQPLTGPWRGVIRDHEKFGGFIVLTNFDITLRELAPNLVPLTVGWMLGPTATGVLALAQRATSLLQQPAAMLSNASYAVLADQVAKRHWALFRHTVLRSAAIAGALAVLFVMLMLLFGNQILVLLGGHSFAGGTALVVLVALGRSAALVSTPLAAGLTALGKPQRSMSVALLTNLILYPLLPALLWLIGLNGAGWHGMIQYGVALTLLAWFFVRDTDGEATGFVRTTSGQTD</sequence>
<keyword evidence="2" id="KW-1003">Cell membrane</keyword>
<proteinExistence type="predicted"/>
<keyword evidence="4 6" id="KW-1133">Transmembrane helix</keyword>
<dbReference type="PANTHER" id="PTHR30250">
    <property type="entry name" value="PST FAMILY PREDICTED COLANIC ACID TRANSPORTER"/>
    <property type="match status" value="1"/>
</dbReference>
<feature type="transmembrane region" description="Helical" evidence="6">
    <location>
        <begin position="411"/>
        <end position="430"/>
    </location>
</feature>
<comment type="caution">
    <text evidence="7">The sequence shown here is derived from an EMBL/GenBank/DDBJ whole genome shotgun (WGS) entry which is preliminary data.</text>
</comment>
<feature type="transmembrane region" description="Helical" evidence="6">
    <location>
        <begin position="386"/>
        <end position="405"/>
    </location>
</feature>
<feature type="transmembrane region" description="Helical" evidence="6">
    <location>
        <begin position="173"/>
        <end position="199"/>
    </location>
</feature>
<dbReference type="Proteomes" id="UP000552700">
    <property type="component" value="Unassembled WGS sequence"/>
</dbReference>
<dbReference type="GO" id="GO:0005886">
    <property type="term" value="C:plasma membrane"/>
    <property type="evidence" value="ECO:0007669"/>
    <property type="project" value="UniProtKB-SubCell"/>
</dbReference>
<feature type="transmembrane region" description="Helical" evidence="6">
    <location>
        <begin position="20"/>
        <end position="39"/>
    </location>
</feature>
<keyword evidence="3 6" id="KW-0812">Transmembrane</keyword>
<reference evidence="7 8" key="1">
    <citation type="submission" date="2020-08" db="EMBL/GenBank/DDBJ databases">
        <title>Genomic Encyclopedia of Type Strains, Phase IV (KMG-IV): sequencing the most valuable type-strain genomes for metagenomic binning, comparative biology and taxonomic classification.</title>
        <authorList>
            <person name="Goeker M."/>
        </authorList>
    </citation>
    <scope>NUCLEOTIDE SEQUENCE [LARGE SCALE GENOMIC DNA]</scope>
    <source>
        <strain evidence="7 8">DSM 102255</strain>
    </source>
</reference>
<organism evidence="7 8">
    <name type="scientific">Sphingobium subterraneum</name>
    <dbReference type="NCBI Taxonomy" id="627688"/>
    <lineage>
        <taxon>Bacteria</taxon>
        <taxon>Pseudomonadati</taxon>
        <taxon>Pseudomonadota</taxon>
        <taxon>Alphaproteobacteria</taxon>
        <taxon>Sphingomonadales</taxon>
        <taxon>Sphingomonadaceae</taxon>
        <taxon>Sphingobium</taxon>
    </lineage>
</organism>
<dbReference type="AlphaFoldDB" id="A0A841J227"/>
<accession>A0A841J227</accession>
<dbReference type="PANTHER" id="PTHR30250:SF31">
    <property type="entry name" value="INNER MEMBRANE PROTEIN YGHQ"/>
    <property type="match status" value="1"/>
</dbReference>
<evidence type="ECO:0000256" key="5">
    <source>
        <dbReference type="ARBA" id="ARBA00023136"/>
    </source>
</evidence>
<keyword evidence="5 6" id="KW-0472">Membrane</keyword>
<protein>
    <submittedName>
        <fullName evidence="7">O-antigen/teichoic acid export membrane protein</fullName>
    </submittedName>
</protein>
<dbReference type="Pfam" id="PF01554">
    <property type="entry name" value="MatE"/>
    <property type="match status" value="1"/>
</dbReference>
<evidence type="ECO:0000256" key="3">
    <source>
        <dbReference type="ARBA" id="ARBA00022692"/>
    </source>
</evidence>
<gene>
    <name evidence="7" type="ORF">FHS92_002507</name>
</gene>
<dbReference type="GO" id="GO:0042910">
    <property type="term" value="F:xenobiotic transmembrane transporter activity"/>
    <property type="evidence" value="ECO:0007669"/>
    <property type="project" value="InterPro"/>
</dbReference>